<dbReference type="InterPro" id="IPR007569">
    <property type="entry name" value="DUF559"/>
</dbReference>
<dbReference type="EMBL" id="JACSQP010000007">
    <property type="protein sequence ID" value="MBD7958390.1"/>
    <property type="molecule type" value="Genomic_DNA"/>
</dbReference>
<gene>
    <name evidence="2" type="ORF">H9651_12130</name>
</gene>
<organism evidence="2 3">
    <name type="scientific">Microbacterium pullorum</name>
    <dbReference type="NCBI Taxonomy" id="2762236"/>
    <lineage>
        <taxon>Bacteria</taxon>
        <taxon>Bacillati</taxon>
        <taxon>Actinomycetota</taxon>
        <taxon>Actinomycetes</taxon>
        <taxon>Micrococcales</taxon>
        <taxon>Microbacteriaceae</taxon>
        <taxon>Microbacterium</taxon>
    </lineage>
</organism>
<feature type="domain" description="DUF559" evidence="1">
    <location>
        <begin position="245"/>
        <end position="309"/>
    </location>
</feature>
<dbReference type="SUPFAM" id="SSF52980">
    <property type="entry name" value="Restriction endonuclease-like"/>
    <property type="match status" value="1"/>
</dbReference>
<comment type="caution">
    <text evidence="2">The sequence shown here is derived from an EMBL/GenBank/DDBJ whole genome shotgun (WGS) entry which is preliminary data.</text>
</comment>
<evidence type="ECO:0000313" key="3">
    <source>
        <dbReference type="Proteomes" id="UP000648352"/>
    </source>
</evidence>
<proteinExistence type="predicted"/>
<dbReference type="Gene3D" id="3.40.960.10">
    <property type="entry name" value="VSR Endonuclease"/>
    <property type="match status" value="1"/>
</dbReference>
<name>A0ABR8S4H6_9MICO</name>
<reference evidence="2 3" key="1">
    <citation type="submission" date="2020-08" db="EMBL/GenBank/DDBJ databases">
        <title>A Genomic Blueprint of the Chicken Gut Microbiome.</title>
        <authorList>
            <person name="Gilroy R."/>
            <person name="Ravi A."/>
            <person name="Getino M."/>
            <person name="Pursley I."/>
            <person name="Horton D.L."/>
            <person name="Alikhan N.-F."/>
            <person name="Baker D."/>
            <person name="Gharbi K."/>
            <person name="Hall N."/>
            <person name="Watson M."/>
            <person name="Adriaenssens E.M."/>
            <person name="Foster-Nyarko E."/>
            <person name="Jarju S."/>
            <person name="Secka A."/>
            <person name="Antonio M."/>
            <person name="Oren A."/>
            <person name="Chaudhuri R."/>
            <person name="La Ragione R.M."/>
            <person name="Hildebrand F."/>
            <person name="Pallen M.J."/>
        </authorList>
    </citation>
    <scope>NUCLEOTIDE SEQUENCE [LARGE SCALE GENOMIC DNA]</scope>
    <source>
        <strain evidence="2 3">Sa4CUA7</strain>
    </source>
</reference>
<evidence type="ECO:0000259" key="1">
    <source>
        <dbReference type="Pfam" id="PF04480"/>
    </source>
</evidence>
<sequence length="314" mass="34522">MLGAPLPELLPSAFTAADAAAAGVARSRLRAADLGHPFHGIYVVTDARSPVLRPEDEIIDRAAIANLRLGDGAFFSHLTAAVLWGVPLPPGPLLMHDDLDVGVLHPARPPRGRGVRGHRVQPEHVRLTLHPEHRLPVPTPASTWAMLGRVLRHPYDLVAVADALVSDRRYGMAAPLATRAQLEAAVFTKRRVGVCALREALTQVQPRVASRTETWTRLVIVDAGLPEPLINHWVVDGDGRCIACVDLAYPRWKVAVEYEGSHHLVDAAQWAADIRRYEGLAAEGWCVIRVTSEELFRYPERLVLRVRRAIRAAV</sequence>
<accession>A0ABR8S4H6</accession>
<evidence type="ECO:0000313" key="2">
    <source>
        <dbReference type="EMBL" id="MBD7958390.1"/>
    </source>
</evidence>
<dbReference type="InterPro" id="IPR011335">
    <property type="entry name" value="Restrct_endonuc-II-like"/>
</dbReference>
<dbReference type="Proteomes" id="UP000648352">
    <property type="component" value="Unassembled WGS sequence"/>
</dbReference>
<dbReference type="RefSeq" id="WP_191719587.1">
    <property type="nucleotide sequence ID" value="NZ_JACSQP010000007.1"/>
</dbReference>
<dbReference type="Pfam" id="PF04480">
    <property type="entry name" value="DUF559"/>
    <property type="match status" value="1"/>
</dbReference>
<protein>
    <submittedName>
        <fullName evidence="2">DUF559 domain-containing protein</fullName>
    </submittedName>
</protein>
<keyword evidence="3" id="KW-1185">Reference proteome</keyword>